<feature type="signal peptide" evidence="2">
    <location>
        <begin position="1"/>
        <end position="34"/>
    </location>
</feature>
<feature type="region of interest" description="Disordered" evidence="1">
    <location>
        <begin position="84"/>
        <end position="109"/>
    </location>
</feature>
<comment type="caution">
    <text evidence="3">The sequence shown here is derived from an EMBL/GenBank/DDBJ whole genome shotgun (WGS) entry which is preliminary data.</text>
</comment>
<feature type="compositionally biased region" description="Basic residues" evidence="1">
    <location>
        <begin position="84"/>
        <end position="97"/>
    </location>
</feature>
<feature type="compositionally biased region" description="Basic and acidic residues" evidence="1">
    <location>
        <begin position="98"/>
        <end position="109"/>
    </location>
</feature>
<reference evidence="4" key="1">
    <citation type="journal article" date="2015" name="Nat. Genet.">
        <title>The genome and transcriptome of the zoonotic hookworm Ancylostoma ceylanicum identify infection-specific gene families.</title>
        <authorList>
            <person name="Schwarz E.M."/>
            <person name="Hu Y."/>
            <person name="Antoshechkin I."/>
            <person name="Miller M.M."/>
            <person name="Sternberg P.W."/>
            <person name="Aroian R.V."/>
        </authorList>
    </citation>
    <scope>NUCLEOTIDE SEQUENCE</scope>
    <source>
        <strain evidence="4">HY135</strain>
    </source>
</reference>
<keyword evidence="2" id="KW-0732">Signal</keyword>
<sequence length="165" mass="18660">MCPGSPAGWQSPRMTGCRVAAAAGLLLLVALVSAHTEIRPKSDPLCIAARCKESDVCVVKNGEPQCISKQKIIKLARKHGLHHLNKHHPAKPHHKHQKHEEHAQHDRLGQHKCTHDELMSMGGRLLQWFSDMHRIHSGRDRQLPGAFCRSNRSILLRQTHFHCFL</sequence>
<proteinExistence type="predicted"/>
<evidence type="ECO:0000313" key="3">
    <source>
        <dbReference type="EMBL" id="EYC36804.1"/>
    </source>
</evidence>
<dbReference type="EMBL" id="JARK01000455">
    <property type="protein sequence ID" value="EYC36804.1"/>
    <property type="molecule type" value="Genomic_DNA"/>
</dbReference>
<organism evidence="3 4">
    <name type="scientific">Ancylostoma ceylanicum</name>
    <dbReference type="NCBI Taxonomy" id="53326"/>
    <lineage>
        <taxon>Eukaryota</taxon>
        <taxon>Metazoa</taxon>
        <taxon>Ecdysozoa</taxon>
        <taxon>Nematoda</taxon>
        <taxon>Chromadorea</taxon>
        <taxon>Rhabditida</taxon>
        <taxon>Rhabditina</taxon>
        <taxon>Rhabditomorpha</taxon>
        <taxon>Strongyloidea</taxon>
        <taxon>Ancylostomatidae</taxon>
        <taxon>Ancylostomatinae</taxon>
        <taxon>Ancylostoma</taxon>
    </lineage>
</organism>
<evidence type="ECO:0000256" key="1">
    <source>
        <dbReference type="SAM" id="MobiDB-lite"/>
    </source>
</evidence>
<evidence type="ECO:0000313" key="4">
    <source>
        <dbReference type="Proteomes" id="UP000024635"/>
    </source>
</evidence>
<evidence type="ECO:0000256" key="2">
    <source>
        <dbReference type="SAM" id="SignalP"/>
    </source>
</evidence>
<name>A0A016WAC2_9BILA</name>
<dbReference type="Proteomes" id="UP000024635">
    <property type="component" value="Unassembled WGS sequence"/>
</dbReference>
<dbReference type="AlphaFoldDB" id="A0A016WAC2"/>
<accession>A0A016WAC2</accession>
<dbReference type="OrthoDB" id="5863765at2759"/>
<keyword evidence="4" id="KW-1185">Reference proteome</keyword>
<feature type="chain" id="PRO_5001491078" evidence="2">
    <location>
        <begin position="35"/>
        <end position="165"/>
    </location>
</feature>
<gene>
    <name evidence="3" type="primary">Acey_s0855.g2710</name>
    <name evidence="3" type="ORF">Y032_0855g2710</name>
</gene>
<protein>
    <submittedName>
        <fullName evidence="3">Uncharacterized protein</fullName>
    </submittedName>
</protein>